<dbReference type="Pfam" id="PF01535">
    <property type="entry name" value="PPR"/>
    <property type="match status" value="3"/>
</dbReference>
<dbReference type="Proteomes" id="UP000076532">
    <property type="component" value="Unassembled WGS sequence"/>
</dbReference>
<feature type="compositionally biased region" description="Basic and acidic residues" evidence="6">
    <location>
        <begin position="56"/>
        <end position="66"/>
    </location>
</feature>
<feature type="region of interest" description="Disordered" evidence="6">
    <location>
        <begin position="43"/>
        <end position="100"/>
    </location>
</feature>
<evidence type="ECO:0000256" key="1">
    <source>
        <dbReference type="ARBA" id="ARBA00006192"/>
    </source>
</evidence>
<evidence type="ECO:0000256" key="6">
    <source>
        <dbReference type="SAM" id="MobiDB-lite"/>
    </source>
</evidence>
<gene>
    <name evidence="7" type="ORF">FIBSPDRAFT_44527</name>
</gene>
<dbReference type="PANTHER" id="PTHR47447:SF24">
    <property type="entry name" value="PENTATRICOPEPTIDE REPEAT-CONTAINING PROTEIN"/>
    <property type="match status" value="1"/>
</dbReference>
<feature type="compositionally biased region" description="Basic and acidic residues" evidence="6">
    <location>
        <begin position="82"/>
        <end position="96"/>
    </location>
</feature>
<dbReference type="PROSITE" id="PS51375">
    <property type="entry name" value="PPR"/>
    <property type="match status" value="4"/>
</dbReference>
<evidence type="ECO:0000313" key="7">
    <source>
        <dbReference type="EMBL" id="KZP31223.1"/>
    </source>
</evidence>
<feature type="repeat" description="PPR" evidence="5">
    <location>
        <begin position="707"/>
        <end position="741"/>
    </location>
</feature>
<comment type="similarity">
    <text evidence="1">Belongs to the CCM1 family.</text>
</comment>
<dbReference type="AlphaFoldDB" id="A0A166U1U0"/>
<evidence type="ECO:0008006" key="9">
    <source>
        <dbReference type="Google" id="ProtNLM"/>
    </source>
</evidence>
<keyword evidence="8" id="KW-1185">Reference proteome</keyword>
<feature type="repeat" description="PPR" evidence="5">
    <location>
        <begin position="672"/>
        <end position="706"/>
    </location>
</feature>
<evidence type="ECO:0000256" key="3">
    <source>
        <dbReference type="ARBA" id="ARBA00044493"/>
    </source>
</evidence>
<evidence type="ECO:0000313" key="8">
    <source>
        <dbReference type="Proteomes" id="UP000076532"/>
    </source>
</evidence>
<organism evidence="7 8">
    <name type="scientific">Athelia psychrophila</name>
    <dbReference type="NCBI Taxonomy" id="1759441"/>
    <lineage>
        <taxon>Eukaryota</taxon>
        <taxon>Fungi</taxon>
        <taxon>Dikarya</taxon>
        <taxon>Basidiomycota</taxon>
        <taxon>Agaricomycotina</taxon>
        <taxon>Agaricomycetes</taxon>
        <taxon>Agaricomycetidae</taxon>
        <taxon>Atheliales</taxon>
        <taxon>Atheliaceae</taxon>
        <taxon>Athelia</taxon>
    </lineage>
</organism>
<dbReference type="STRING" id="436010.A0A166U1U0"/>
<evidence type="ECO:0000256" key="2">
    <source>
        <dbReference type="ARBA" id="ARBA00022737"/>
    </source>
</evidence>
<accession>A0A166U1U0</accession>
<feature type="repeat" description="PPR" evidence="5">
    <location>
        <begin position="382"/>
        <end position="416"/>
    </location>
</feature>
<dbReference type="Gene3D" id="1.25.40.10">
    <property type="entry name" value="Tetratricopeptide repeat domain"/>
    <property type="match status" value="3"/>
</dbReference>
<dbReference type="NCBIfam" id="TIGR00756">
    <property type="entry name" value="PPR"/>
    <property type="match status" value="2"/>
</dbReference>
<protein>
    <recommendedName>
        <fullName evidence="9">Pentacotripeptide-repeat region of PRORP domain-containing protein</fullName>
    </recommendedName>
</protein>
<keyword evidence="2" id="KW-0677">Repeat</keyword>
<comment type="subunit">
    <text evidence="4">Binds to mitochondrial small subunit 15S rRNA.</text>
</comment>
<proteinExistence type="inferred from homology"/>
<sequence>MLKGVGRVYQRQYAQQAATSLCTGNYVAHRAVHLAVRAKSSSAAIPDASWSSPENESSHSKPEDAHPSIPVTVTKHPSQQRDSTRNSKSTGHDTTRRSAFTPHLPYHLMTMVESLLSGNSHQSAFRSLRSSPLSEHFQDRAKATLIAETMARSRHPHRAKFALALAYRIGCSFKQSTYESVAFQLAGAKHWRFIHPVVVLGRRQSGRTTVRLLNWQIRATIELANFANLETVLDEFEAEGLRANQRTYHLLISGHLRNNNLRLARENMKKMEDAGFSIDSTTHATVLSAYRTLGPAMEVQDHAFQALKDVDQRTKTIILNNLLQLYFDANDVRGVLHVLPLFRSGDSDVPLSQEMGINTIPYDGNGSMYPSPSIPPSSVTPDLVTFTILMNHVGARRNLPSALRLFGRMLSLGLVPDIAAVSALLRAYFKAGEEKSAVGIIAEMCRSCAVPSSLFVSLGLDNKHQWPLPLSIKGIPPTAEVFNALMRNSLNRRGLKGARIVLRIMRYCHVEPDPRTIEIFMSYLERVQEARPRDLIRVLRNLTSGTTRPSLNHIHIIMRAVFRREKFQLQGSGWDVAAAKFSPSRRDHHRHPEDQISGTAAAFDPTAGIELPNMLSYRGLIKPIVQSLSSRHIMSNRATIMMRLKHEAVGKGDLNTARAIFEQMLARGMHPTKHHYAALMEGYAQSGDMRGAENVMTAALDAGIRPNVVMFTILLVGHARKGSPGAAIRTFRIMVAAGIRPDAPVVDALAGAYFAVGDYKVSKRVLLAMWPHVQLSRNFLQRGVRLKRLAQIFRRSDLRSGAGIRLKGSLSKYEQTLLRWKMDKIVRAWTRIRTPNRNRGSQHRGA</sequence>
<evidence type="ECO:0000256" key="4">
    <source>
        <dbReference type="ARBA" id="ARBA00044511"/>
    </source>
</evidence>
<comment type="function">
    <text evidence="3">Regulates mitochondrial small subunit maturation by controlling 15S rRNA 5'-end processing. Localizes to the 5' precursor of the 15S rRNA in a position that is subsequently occupied by mS47 in the mature yeast mtSSU. Uses structure and sequence-specific RNA recognition, binding to a single-stranded region of the precursor and specifically recognizing bases -6 to -1. The exchange of Ccm1 for mS47 is coupled to the irreversible removal of precursor rRNA that is accompanied by conformational changes of the mitoribosomal proteins uS5m and mS26. These conformational changes signal completion of 5'-end rRNA processing through protection of the mature 5'-end of the 15S rRNA and stabilization of mS47. The removal of the 5' precursor together with the dissociation of Ccm1 may be catalyzed by the 5'-3' exoribonuclease Pet127. Involved in the specific removal of group I introns in mitochondrial encoded transcripts.</text>
</comment>
<dbReference type="EMBL" id="KV417490">
    <property type="protein sequence ID" value="KZP31223.1"/>
    <property type="molecule type" value="Genomic_DNA"/>
</dbReference>
<evidence type="ECO:0000256" key="5">
    <source>
        <dbReference type="PROSITE-ProRule" id="PRU00708"/>
    </source>
</evidence>
<dbReference type="PANTHER" id="PTHR47447">
    <property type="entry name" value="OS03G0856100 PROTEIN"/>
    <property type="match status" value="1"/>
</dbReference>
<dbReference type="OrthoDB" id="185373at2759"/>
<dbReference type="InterPro" id="IPR002885">
    <property type="entry name" value="PPR_rpt"/>
</dbReference>
<name>A0A166U1U0_9AGAM</name>
<feature type="repeat" description="PPR" evidence="5">
    <location>
        <begin position="244"/>
        <end position="278"/>
    </location>
</feature>
<dbReference type="Pfam" id="PF13812">
    <property type="entry name" value="PPR_3"/>
    <property type="match status" value="1"/>
</dbReference>
<dbReference type="InterPro" id="IPR011990">
    <property type="entry name" value="TPR-like_helical_dom_sf"/>
</dbReference>
<reference evidence="7 8" key="1">
    <citation type="journal article" date="2016" name="Mol. Biol. Evol.">
        <title>Comparative Genomics of Early-Diverging Mushroom-Forming Fungi Provides Insights into the Origins of Lignocellulose Decay Capabilities.</title>
        <authorList>
            <person name="Nagy L.G."/>
            <person name="Riley R."/>
            <person name="Tritt A."/>
            <person name="Adam C."/>
            <person name="Daum C."/>
            <person name="Floudas D."/>
            <person name="Sun H."/>
            <person name="Yadav J.S."/>
            <person name="Pangilinan J."/>
            <person name="Larsson K.H."/>
            <person name="Matsuura K."/>
            <person name="Barry K."/>
            <person name="Labutti K."/>
            <person name="Kuo R."/>
            <person name="Ohm R.A."/>
            <person name="Bhattacharya S.S."/>
            <person name="Shirouzu T."/>
            <person name="Yoshinaga Y."/>
            <person name="Martin F.M."/>
            <person name="Grigoriev I.V."/>
            <person name="Hibbett D.S."/>
        </authorList>
    </citation>
    <scope>NUCLEOTIDE SEQUENCE [LARGE SCALE GENOMIC DNA]</scope>
    <source>
        <strain evidence="7 8">CBS 109695</strain>
    </source>
</reference>